<dbReference type="Proteomes" id="UP000319004">
    <property type="component" value="Chromosome"/>
</dbReference>
<proteinExistence type="predicted"/>
<name>A0A518HU62_9BACT</name>
<protein>
    <submittedName>
        <fullName evidence="1">Uncharacterized protein</fullName>
    </submittedName>
</protein>
<reference evidence="1 2" key="1">
    <citation type="submission" date="2019-03" db="EMBL/GenBank/DDBJ databases">
        <title>Deep-cultivation of Planctomycetes and their phenomic and genomic characterization uncovers novel biology.</title>
        <authorList>
            <person name="Wiegand S."/>
            <person name="Jogler M."/>
            <person name="Boedeker C."/>
            <person name="Pinto D."/>
            <person name="Vollmers J."/>
            <person name="Rivas-Marin E."/>
            <person name="Kohn T."/>
            <person name="Peeters S.H."/>
            <person name="Heuer A."/>
            <person name="Rast P."/>
            <person name="Oberbeckmann S."/>
            <person name="Bunk B."/>
            <person name="Jeske O."/>
            <person name="Meyerdierks A."/>
            <person name="Storesund J.E."/>
            <person name="Kallscheuer N."/>
            <person name="Luecker S."/>
            <person name="Lage O.M."/>
            <person name="Pohl T."/>
            <person name="Merkel B.J."/>
            <person name="Hornburger P."/>
            <person name="Mueller R.-W."/>
            <person name="Bruemmer F."/>
            <person name="Labrenz M."/>
            <person name="Spormann A.M."/>
            <person name="Op den Camp H."/>
            <person name="Overmann J."/>
            <person name="Amann R."/>
            <person name="Jetten M.S.M."/>
            <person name="Mascher T."/>
            <person name="Medema M.H."/>
            <person name="Devos D.P."/>
            <person name="Kaster A.-K."/>
            <person name="Ovreas L."/>
            <person name="Rohde M."/>
            <person name="Galperin M.Y."/>
            <person name="Jogler C."/>
        </authorList>
    </citation>
    <scope>NUCLEOTIDE SEQUENCE [LARGE SCALE GENOMIC DNA]</scope>
    <source>
        <strain evidence="1 2">Enr13</strain>
    </source>
</reference>
<dbReference type="KEGG" id="snep:Enr13x_42410"/>
<gene>
    <name evidence="1" type="ORF">Enr13x_42410</name>
</gene>
<dbReference type="AlphaFoldDB" id="A0A518HU62"/>
<keyword evidence="2" id="KW-1185">Reference proteome</keyword>
<dbReference type="RefSeq" id="WP_145388729.1">
    <property type="nucleotide sequence ID" value="NZ_CP037423.1"/>
</dbReference>
<dbReference type="EMBL" id="CP037423">
    <property type="protein sequence ID" value="QDV44376.1"/>
    <property type="molecule type" value="Genomic_DNA"/>
</dbReference>
<accession>A0A518HU62</accession>
<organism evidence="1 2">
    <name type="scientific">Stieleria neptunia</name>
    <dbReference type="NCBI Taxonomy" id="2527979"/>
    <lineage>
        <taxon>Bacteria</taxon>
        <taxon>Pseudomonadati</taxon>
        <taxon>Planctomycetota</taxon>
        <taxon>Planctomycetia</taxon>
        <taxon>Pirellulales</taxon>
        <taxon>Pirellulaceae</taxon>
        <taxon>Stieleria</taxon>
    </lineage>
</organism>
<evidence type="ECO:0000313" key="2">
    <source>
        <dbReference type="Proteomes" id="UP000319004"/>
    </source>
</evidence>
<evidence type="ECO:0000313" key="1">
    <source>
        <dbReference type="EMBL" id="QDV44376.1"/>
    </source>
</evidence>
<sequence>MNSYESLRGIETRLATIDARLASGIESVSTDGTSTKVNLASLRQERERLTKLRDGLVPRRTRRPVASRISLGGF</sequence>